<accession>A0A5E4T761</accession>
<keyword evidence="14" id="KW-1185">Reference proteome</keyword>
<dbReference type="EC" id="2.1.1.-" evidence="9"/>
<dbReference type="Pfam" id="PF01478">
    <property type="entry name" value="Peptidase_A24"/>
    <property type="match status" value="1"/>
</dbReference>
<feature type="transmembrane region" description="Helical" evidence="10">
    <location>
        <begin position="25"/>
        <end position="43"/>
    </location>
</feature>
<gene>
    <name evidence="13" type="primary">outO_1</name>
    <name evidence="13" type="ORF">PTE30175_01187</name>
</gene>
<evidence type="ECO:0000313" key="14">
    <source>
        <dbReference type="Proteomes" id="UP000414233"/>
    </source>
</evidence>
<evidence type="ECO:0000256" key="7">
    <source>
        <dbReference type="ARBA" id="ARBA00023136"/>
    </source>
</evidence>
<dbReference type="InterPro" id="IPR050882">
    <property type="entry name" value="Prepilin_peptidase/N-MTase"/>
</dbReference>
<dbReference type="Proteomes" id="UP000414233">
    <property type="component" value="Unassembled WGS sequence"/>
</dbReference>
<dbReference type="PANTHER" id="PTHR30487">
    <property type="entry name" value="TYPE 4 PREPILIN-LIKE PROTEINS LEADER PEPTIDE-PROCESSING ENZYME"/>
    <property type="match status" value="1"/>
</dbReference>
<dbReference type="Gene3D" id="1.20.120.1220">
    <property type="match status" value="1"/>
</dbReference>
<dbReference type="GO" id="GO:0004190">
    <property type="term" value="F:aspartic-type endopeptidase activity"/>
    <property type="evidence" value="ECO:0007669"/>
    <property type="project" value="UniProtKB-EC"/>
</dbReference>
<evidence type="ECO:0000259" key="11">
    <source>
        <dbReference type="Pfam" id="PF01478"/>
    </source>
</evidence>
<keyword evidence="3" id="KW-1003">Cell membrane</keyword>
<feature type="transmembrane region" description="Helical" evidence="10">
    <location>
        <begin position="138"/>
        <end position="156"/>
    </location>
</feature>
<keyword evidence="7 10" id="KW-0472">Membrane</keyword>
<dbReference type="GO" id="GO:0005886">
    <property type="term" value="C:plasma membrane"/>
    <property type="evidence" value="ECO:0007669"/>
    <property type="project" value="UniProtKB-SubCell"/>
</dbReference>
<keyword evidence="6 10" id="KW-1133">Transmembrane helix</keyword>
<evidence type="ECO:0000256" key="4">
    <source>
        <dbReference type="ARBA" id="ARBA00022519"/>
    </source>
</evidence>
<proteinExistence type="inferred from homology"/>
<dbReference type="Pfam" id="PF06750">
    <property type="entry name" value="A24_N_bact"/>
    <property type="match status" value="1"/>
</dbReference>
<dbReference type="EMBL" id="CABPRZ010000004">
    <property type="protein sequence ID" value="VVD83705.1"/>
    <property type="molecule type" value="Genomic_DNA"/>
</dbReference>
<dbReference type="PANTHER" id="PTHR30487:SF0">
    <property type="entry name" value="PREPILIN LEADER PEPTIDASE_N-METHYLTRANSFERASE-RELATED"/>
    <property type="match status" value="1"/>
</dbReference>
<dbReference type="AlphaFoldDB" id="A0A5E4T761"/>
<evidence type="ECO:0000313" key="13">
    <source>
        <dbReference type="EMBL" id="VVD83705.1"/>
    </source>
</evidence>
<dbReference type="InterPro" id="IPR000045">
    <property type="entry name" value="Prepilin_IV_endopep_pep"/>
</dbReference>
<comment type="subcellular location">
    <subcellularLocation>
        <location evidence="1">Cell inner membrane</location>
        <topology evidence="1">Multi-pass membrane protein</topology>
    </subcellularLocation>
    <subcellularLocation>
        <location evidence="9">Cell membrane</location>
        <topology evidence="9">Multi-pass membrane protein</topology>
    </subcellularLocation>
</comment>
<name>A0A5E4T761_9BURK</name>
<evidence type="ECO:0000259" key="12">
    <source>
        <dbReference type="Pfam" id="PF06750"/>
    </source>
</evidence>
<protein>
    <recommendedName>
        <fullName evidence="9">Prepilin leader peptidase/N-methyltransferase</fullName>
        <ecNumber evidence="9">2.1.1.-</ecNumber>
        <ecNumber evidence="9">3.4.23.43</ecNumber>
    </recommendedName>
</protein>
<feature type="transmembrane region" description="Helical" evidence="10">
    <location>
        <begin position="168"/>
        <end position="186"/>
    </location>
</feature>
<reference evidence="13 14" key="1">
    <citation type="submission" date="2019-08" db="EMBL/GenBank/DDBJ databases">
        <authorList>
            <person name="Peeters C."/>
        </authorList>
    </citation>
    <scope>NUCLEOTIDE SEQUENCE [LARGE SCALE GENOMIC DNA]</scope>
    <source>
        <strain evidence="13 14">LMG 30175</strain>
    </source>
</reference>
<dbReference type="GO" id="GO:0032259">
    <property type="term" value="P:methylation"/>
    <property type="evidence" value="ECO:0007669"/>
    <property type="project" value="UniProtKB-KW"/>
</dbReference>
<keyword evidence="9" id="KW-0511">Multifunctional enzyme</keyword>
<evidence type="ECO:0000256" key="3">
    <source>
        <dbReference type="ARBA" id="ARBA00022475"/>
    </source>
</evidence>
<feature type="transmembrane region" description="Helical" evidence="10">
    <location>
        <begin position="268"/>
        <end position="285"/>
    </location>
</feature>
<comment type="function">
    <text evidence="9">Plays an essential role in type IV pili and type II pseudopili formation by proteolytically removing the leader sequence from substrate proteins and subsequently monomethylating the alpha-amino group of the newly exposed N-terminal phenylalanine.</text>
</comment>
<dbReference type="InterPro" id="IPR014032">
    <property type="entry name" value="Peptidase_A24A_bac"/>
</dbReference>
<sequence length="299" mass="31377">MLVLAVWLGWLAVDAAERTRVVAACAIIGLCTGSFLNVVVYRLPRMLEAAWAREAAEISGAPAVPAERFNLAWPPSRCPSCETRIAAWQNVPVLSYVWLRGRCGACDLPIGTRYPLVETLTSLVFGVIGWHFGAFGHWPALVAYAAFCAMLLALALIDADTCLLPDALTLPLVWLGLLASVAGITVTPDDSVIGAAGGYLGLWLVASAYRAALGRDGLGAGDCKLVAALGAWLGWPMLPVVLVLGSLLSCVVGGLTLARRGESMRTPLPFGPSLVAAGFVALAWGDRIVGTFVDMAAGF</sequence>
<dbReference type="EC" id="3.4.23.43" evidence="9"/>
<feature type="domain" description="Prepilin peptidase A24 N-terminal" evidence="12">
    <location>
        <begin position="27"/>
        <end position="132"/>
    </location>
</feature>
<dbReference type="OrthoDB" id="9789291at2"/>
<evidence type="ECO:0000256" key="9">
    <source>
        <dbReference type="RuleBase" id="RU003794"/>
    </source>
</evidence>
<evidence type="ECO:0000256" key="5">
    <source>
        <dbReference type="ARBA" id="ARBA00022692"/>
    </source>
</evidence>
<evidence type="ECO:0000256" key="1">
    <source>
        <dbReference type="ARBA" id="ARBA00004429"/>
    </source>
</evidence>
<keyword evidence="5 9" id="KW-0812">Transmembrane</keyword>
<evidence type="ECO:0000256" key="10">
    <source>
        <dbReference type="SAM" id="Phobius"/>
    </source>
</evidence>
<feature type="transmembrane region" description="Helical" evidence="10">
    <location>
        <begin position="225"/>
        <end position="248"/>
    </location>
</feature>
<feature type="domain" description="Prepilin type IV endopeptidase peptidase" evidence="11">
    <location>
        <begin position="146"/>
        <end position="253"/>
    </location>
</feature>
<dbReference type="GO" id="GO:0006465">
    <property type="term" value="P:signal peptide processing"/>
    <property type="evidence" value="ECO:0007669"/>
    <property type="project" value="TreeGrafter"/>
</dbReference>
<keyword evidence="9" id="KW-0489">Methyltransferase</keyword>
<keyword evidence="9" id="KW-0378">Hydrolase</keyword>
<keyword evidence="9" id="KW-0808">Transferase</keyword>
<evidence type="ECO:0000256" key="8">
    <source>
        <dbReference type="RuleBase" id="RU003793"/>
    </source>
</evidence>
<comment type="catalytic activity">
    <reaction evidence="9">
        <text>Typically cleaves a -Gly-|-Phe- bond to release an N-terminal, basic peptide of 5-8 residues from type IV prepilin, and then N-methylates the new N-terminal amino group, the methyl donor being S-adenosyl-L-methionine.</text>
        <dbReference type="EC" id="3.4.23.43"/>
    </reaction>
</comment>
<dbReference type="InterPro" id="IPR010627">
    <property type="entry name" value="Prepilin_pept_A24_N"/>
</dbReference>
<keyword evidence="9" id="KW-0645">Protease</keyword>
<feature type="transmembrane region" description="Helical" evidence="10">
    <location>
        <begin position="192"/>
        <end position="213"/>
    </location>
</feature>
<dbReference type="PRINTS" id="PR00864">
    <property type="entry name" value="PREPILNPTASE"/>
</dbReference>
<evidence type="ECO:0000256" key="2">
    <source>
        <dbReference type="ARBA" id="ARBA00005801"/>
    </source>
</evidence>
<keyword evidence="4" id="KW-0997">Cell inner membrane</keyword>
<evidence type="ECO:0000256" key="6">
    <source>
        <dbReference type="ARBA" id="ARBA00022989"/>
    </source>
</evidence>
<comment type="similarity">
    <text evidence="2 8">Belongs to the peptidase A24 family.</text>
</comment>
<dbReference type="GO" id="GO:0008168">
    <property type="term" value="F:methyltransferase activity"/>
    <property type="evidence" value="ECO:0007669"/>
    <property type="project" value="UniProtKB-KW"/>
</dbReference>
<organism evidence="13 14">
    <name type="scientific">Pandoraea terrae</name>
    <dbReference type="NCBI Taxonomy" id="1537710"/>
    <lineage>
        <taxon>Bacteria</taxon>
        <taxon>Pseudomonadati</taxon>
        <taxon>Pseudomonadota</taxon>
        <taxon>Betaproteobacteria</taxon>
        <taxon>Burkholderiales</taxon>
        <taxon>Burkholderiaceae</taxon>
        <taxon>Pandoraea</taxon>
    </lineage>
</organism>